<dbReference type="EMBL" id="LSMT01002012">
    <property type="protein sequence ID" value="PFX11697.1"/>
    <property type="molecule type" value="Genomic_DNA"/>
</dbReference>
<proteinExistence type="predicted"/>
<dbReference type="AlphaFoldDB" id="A0A2B4R5Q6"/>
<protein>
    <submittedName>
        <fullName evidence="1">Uncharacterized protein</fullName>
    </submittedName>
</protein>
<dbReference type="Proteomes" id="UP000225706">
    <property type="component" value="Unassembled WGS sequence"/>
</dbReference>
<keyword evidence="2" id="KW-1185">Reference proteome</keyword>
<sequence length="563" mass="63369">MDRYSTLLAYGRINRTPRLLQELGHPSFTLTEGKAGVSASSAGSFFPSRATKQEQDNIVATAMKFEAEHEEMVRVLVYTESGVNIKVQLILKIRSLEYPSGTPQSLTKSQASEISQAIRDNLHVLVRHRNITSVQPSLKITNSKQTDTPCITLYVLRKGVIPDGECDFPLFLGSYPIDVVDGFWFRTIGPWKPNEAQKNSEVLRLGASIGVQGENSAGTLGALVKGGDKFFALSCHHVMKRESSSEIIHPAQNDHLNNLKYHLREYRLWLRKIVDTDIPVDQFGVDDLTEQDQLKVRFEELKELRERYRDRITENSSILKKVDKHENEFEEGLEALPRVIARYSAGVSRNVTWYSETHYIDAAVAELTADEVNQLQRNPTAEVIGTGYSPSGEVISWLVVEGKFHKSGRTTGYTKSGEFVDDHLFLICSLCEFNRRNPALLSVLQEVKLCVQCAERIKFAALGSSTDSCNYCSQETQALCDDLYLYNCLCIKNKDPFPEKGDSGAVLFEMDQNEKLRGFGIIFGVHLHSYQRVALASPLDIALKTLAEEICVDKLRLLSNYRE</sequence>
<reference evidence="2" key="1">
    <citation type="journal article" date="2017" name="bioRxiv">
        <title>Comparative analysis of the genomes of Stylophora pistillata and Acropora digitifera provides evidence for extensive differences between species of corals.</title>
        <authorList>
            <person name="Voolstra C.R."/>
            <person name="Li Y."/>
            <person name="Liew Y.J."/>
            <person name="Baumgarten S."/>
            <person name="Zoccola D."/>
            <person name="Flot J.-F."/>
            <person name="Tambutte S."/>
            <person name="Allemand D."/>
            <person name="Aranda M."/>
        </authorList>
    </citation>
    <scope>NUCLEOTIDE SEQUENCE [LARGE SCALE GENOMIC DNA]</scope>
</reference>
<organism evidence="1 2">
    <name type="scientific">Stylophora pistillata</name>
    <name type="common">Smooth cauliflower coral</name>
    <dbReference type="NCBI Taxonomy" id="50429"/>
    <lineage>
        <taxon>Eukaryota</taxon>
        <taxon>Metazoa</taxon>
        <taxon>Cnidaria</taxon>
        <taxon>Anthozoa</taxon>
        <taxon>Hexacorallia</taxon>
        <taxon>Scleractinia</taxon>
        <taxon>Astrocoeniina</taxon>
        <taxon>Pocilloporidae</taxon>
        <taxon>Stylophora</taxon>
    </lineage>
</organism>
<accession>A0A2B4R5Q6</accession>
<name>A0A2B4R5Q6_STYPI</name>
<evidence type="ECO:0000313" key="1">
    <source>
        <dbReference type="EMBL" id="PFX11697.1"/>
    </source>
</evidence>
<evidence type="ECO:0000313" key="2">
    <source>
        <dbReference type="Proteomes" id="UP000225706"/>
    </source>
</evidence>
<comment type="caution">
    <text evidence="1">The sequence shown here is derived from an EMBL/GenBank/DDBJ whole genome shotgun (WGS) entry which is preliminary data.</text>
</comment>
<gene>
    <name evidence="1" type="ORF">AWC38_SpisGene24479</name>
</gene>
<dbReference type="OrthoDB" id="6134048at2759"/>